<organism evidence="1 2">
    <name type="scientific">Anaeroselena agilis</name>
    <dbReference type="NCBI Taxonomy" id="3063788"/>
    <lineage>
        <taxon>Bacteria</taxon>
        <taxon>Bacillati</taxon>
        <taxon>Bacillota</taxon>
        <taxon>Negativicutes</taxon>
        <taxon>Acetonemataceae</taxon>
        <taxon>Anaeroselena</taxon>
    </lineage>
</organism>
<evidence type="ECO:0000313" key="2">
    <source>
        <dbReference type="Proteomes" id="UP001254848"/>
    </source>
</evidence>
<proteinExistence type="predicted"/>
<protein>
    <submittedName>
        <fullName evidence="1">Uncharacterized protein</fullName>
    </submittedName>
</protein>
<dbReference type="RefSeq" id="WP_413778406.1">
    <property type="nucleotide sequence ID" value="NZ_JAUOZS010000001.1"/>
</dbReference>
<dbReference type="Proteomes" id="UP001254848">
    <property type="component" value="Unassembled WGS sequence"/>
</dbReference>
<accession>A0ABU3NSQ1</accession>
<dbReference type="EMBL" id="JAUOZS010000001">
    <property type="protein sequence ID" value="MDT8899839.1"/>
    <property type="molecule type" value="Genomic_DNA"/>
</dbReference>
<evidence type="ECO:0000313" key="1">
    <source>
        <dbReference type="EMBL" id="MDT8899839.1"/>
    </source>
</evidence>
<comment type="caution">
    <text evidence="1">The sequence shown here is derived from an EMBL/GenBank/DDBJ whole genome shotgun (WGS) entry which is preliminary data.</text>
</comment>
<keyword evidence="2" id="KW-1185">Reference proteome</keyword>
<reference evidence="1 2" key="1">
    <citation type="submission" date="2023-07" db="EMBL/GenBank/DDBJ databases">
        <title>The novel representative of Negativicutes class, Anaeroselena agilis gen. nov. sp. nov.</title>
        <authorList>
            <person name="Prokofeva M.I."/>
            <person name="Elcheninov A.G."/>
            <person name="Klyukina A."/>
            <person name="Kublanov I.V."/>
            <person name="Frolov E.N."/>
            <person name="Podosokorskaya O.A."/>
        </authorList>
    </citation>
    <scope>NUCLEOTIDE SEQUENCE [LARGE SCALE GENOMIC DNA]</scope>
    <source>
        <strain evidence="1 2">4137-cl</strain>
    </source>
</reference>
<name>A0ABU3NSQ1_9FIRM</name>
<sequence>MCWSCNPYCGGCKPPKPKPIKCPECKAFNFGEEKNCKRCGTVLPEREPPPTVMCLYIGKLCANPCMRHKKEPREGEDAVCMWHTPAKDSE</sequence>
<gene>
    <name evidence="1" type="ORF">Q4T40_01065</name>
</gene>